<dbReference type="EMBL" id="AHEU01000010">
    <property type="protein sequence ID" value="EJR34737.1"/>
    <property type="molecule type" value="Genomic_DNA"/>
</dbReference>
<dbReference type="Proteomes" id="UP000006960">
    <property type="component" value="Unassembled WGS sequence"/>
</dbReference>
<reference evidence="1 2" key="1">
    <citation type="submission" date="2012-04" db="EMBL/GenBank/DDBJ databases">
        <title>The Genome Sequence of Bacillus cereus VD048.</title>
        <authorList>
            <consortium name="The Broad Institute Genome Sequencing Platform"/>
            <consortium name="The Broad Institute Genome Sequencing Center for Infectious Disease"/>
            <person name="Feldgarden M."/>
            <person name="Van der Auwera G.A."/>
            <person name="Mahillon J."/>
            <person name="Duprez V."/>
            <person name="Timmery S."/>
            <person name="Mattelet C."/>
            <person name="Dierick K."/>
            <person name="Sun M."/>
            <person name="Yu Z."/>
            <person name="Zhu L."/>
            <person name="Hu X."/>
            <person name="Shank E.B."/>
            <person name="Swiecicka I."/>
            <person name="Hansen B.M."/>
            <person name="Andrup L."/>
            <person name="Young S.K."/>
            <person name="Zeng Q."/>
            <person name="Gargeya S."/>
            <person name="Fitzgerald M."/>
            <person name="Haas B."/>
            <person name="Abouelleil A."/>
            <person name="Alvarado L."/>
            <person name="Arachchi H.M."/>
            <person name="Berlin A."/>
            <person name="Chapman S.B."/>
            <person name="Goldberg J."/>
            <person name="Griggs A."/>
            <person name="Gujja S."/>
            <person name="Hansen M."/>
            <person name="Howarth C."/>
            <person name="Imamovic A."/>
            <person name="Larimer J."/>
            <person name="McCowen C."/>
            <person name="Montmayeur A."/>
            <person name="Murphy C."/>
            <person name="Neiman D."/>
            <person name="Pearson M."/>
            <person name="Priest M."/>
            <person name="Roberts A."/>
            <person name="Saif S."/>
            <person name="Shea T."/>
            <person name="Sisk P."/>
            <person name="Sykes S."/>
            <person name="Wortman J."/>
            <person name="Nusbaum C."/>
            <person name="Birren B."/>
        </authorList>
    </citation>
    <scope>NUCLEOTIDE SEQUENCE [LARGE SCALE GENOMIC DNA]</scope>
    <source>
        <strain evidence="1 2">VD048</strain>
    </source>
</reference>
<dbReference type="HOGENOM" id="CLU_218603_0_0_9"/>
<organism evidence="1 2">
    <name type="scientific">Bacillus cereus VD048</name>
    <dbReference type="NCBI Taxonomy" id="1053226"/>
    <lineage>
        <taxon>Bacteria</taxon>
        <taxon>Bacillati</taxon>
        <taxon>Bacillota</taxon>
        <taxon>Bacilli</taxon>
        <taxon>Bacillales</taxon>
        <taxon>Bacillaceae</taxon>
        <taxon>Bacillus</taxon>
        <taxon>Bacillus cereus group</taxon>
    </lineage>
</organism>
<evidence type="ECO:0000313" key="1">
    <source>
        <dbReference type="EMBL" id="EJR34737.1"/>
    </source>
</evidence>
<name>J8HNS2_BACCE</name>
<evidence type="ECO:0000313" key="2">
    <source>
        <dbReference type="Proteomes" id="UP000006960"/>
    </source>
</evidence>
<dbReference type="AlphaFoldDB" id="J8HNS2"/>
<sequence length="37" mass="4295">MKIVVPAKERRSAYQVYINDSMLSKKELEKVLISVVE</sequence>
<comment type="caution">
    <text evidence="1">The sequence shown here is derived from an EMBL/GenBank/DDBJ whole genome shotgun (WGS) entry which is preliminary data.</text>
</comment>
<gene>
    <name evidence="1" type="ORF">IIG_01983</name>
</gene>
<accession>J8HNS2</accession>
<proteinExistence type="predicted"/>
<protein>
    <submittedName>
        <fullName evidence="1">Uncharacterized protein</fullName>
    </submittedName>
</protein>
<dbReference type="PATRIC" id="fig|1053226.3.peg.2011"/>